<evidence type="ECO:0000256" key="4">
    <source>
        <dbReference type="ARBA" id="ARBA00022490"/>
    </source>
</evidence>
<dbReference type="SMART" id="SM00262">
    <property type="entry name" value="GEL"/>
    <property type="match status" value="6"/>
</dbReference>
<evidence type="ECO:0000256" key="3">
    <source>
        <dbReference type="ARBA" id="ARBA00022467"/>
    </source>
</evidence>
<evidence type="ECO:0000313" key="11">
    <source>
        <dbReference type="Ensembl" id="ENSOMYP00000106190.2"/>
    </source>
</evidence>
<dbReference type="CDD" id="cd11289">
    <property type="entry name" value="gelsolin_S2_like"/>
    <property type="match status" value="1"/>
</dbReference>
<dbReference type="FunFam" id="3.40.20.10:FF:000004">
    <property type="entry name" value="Gelsolin"/>
    <property type="match status" value="1"/>
</dbReference>
<keyword evidence="12" id="KW-1185">Reference proteome</keyword>
<comment type="similarity">
    <text evidence="2">Belongs to the villin/gelsolin family.</text>
</comment>
<reference evidence="11" key="2">
    <citation type="submission" date="2025-08" db="UniProtKB">
        <authorList>
            <consortium name="Ensembl"/>
        </authorList>
    </citation>
    <scope>IDENTIFICATION</scope>
</reference>
<dbReference type="InterPro" id="IPR003128">
    <property type="entry name" value="Villin_headpiece"/>
</dbReference>
<keyword evidence="9" id="KW-0732">Signal</keyword>
<dbReference type="Proteomes" id="UP000694395">
    <property type="component" value="Chromosome 7"/>
</dbReference>
<dbReference type="FunFam" id="3.40.20.10:FF:000027">
    <property type="entry name" value="Villin 1"/>
    <property type="match status" value="1"/>
</dbReference>
<dbReference type="GO" id="GO:0008154">
    <property type="term" value="P:actin polymerization or depolymerization"/>
    <property type="evidence" value="ECO:0007669"/>
    <property type="project" value="TreeGrafter"/>
</dbReference>
<reference evidence="11" key="1">
    <citation type="submission" date="2020-07" db="EMBL/GenBank/DDBJ databases">
        <title>A long reads based de novo assembly of the rainbow trout Arlee double haploid line genome.</title>
        <authorList>
            <person name="Gao G."/>
            <person name="Palti Y."/>
        </authorList>
    </citation>
    <scope>NUCLEOTIDE SEQUENCE [LARGE SCALE GENOMIC DNA]</scope>
</reference>
<keyword evidence="5" id="KW-0677">Repeat</keyword>
<evidence type="ECO:0000259" key="10">
    <source>
        <dbReference type="PROSITE" id="PS51089"/>
    </source>
</evidence>
<organism evidence="11 12">
    <name type="scientific">Oncorhynchus mykiss</name>
    <name type="common">Rainbow trout</name>
    <name type="synonym">Salmo gairdneri</name>
    <dbReference type="NCBI Taxonomy" id="8022"/>
    <lineage>
        <taxon>Eukaryota</taxon>
        <taxon>Metazoa</taxon>
        <taxon>Chordata</taxon>
        <taxon>Craniata</taxon>
        <taxon>Vertebrata</taxon>
        <taxon>Euteleostomi</taxon>
        <taxon>Actinopterygii</taxon>
        <taxon>Neopterygii</taxon>
        <taxon>Teleostei</taxon>
        <taxon>Protacanthopterygii</taxon>
        <taxon>Salmoniformes</taxon>
        <taxon>Salmonidae</taxon>
        <taxon>Salmoninae</taxon>
        <taxon>Oncorhynchus</taxon>
    </lineage>
</organism>
<dbReference type="CDD" id="cd11292">
    <property type="entry name" value="gelsolin_S3_like"/>
    <property type="match status" value="1"/>
</dbReference>
<dbReference type="SMART" id="SM00153">
    <property type="entry name" value="VHP"/>
    <property type="match status" value="1"/>
</dbReference>
<evidence type="ECO:0000256" key="8">
    <source>
        <dbReference type="ARBA" id="ARBA00023212"/>
    </source>
</evidence>
<dbReference type="GO" id="GO:0051015">
    <property type="term" value="F:actin filament binding"/>
    <property type="evidence" value="ECO:0007669"/>
    <property type="project" value="InterPro"/>
</dbReference>
<dbReference type="FunFam" id="3.40.20.10:FF:000005">
    <property type="entry name" value="Gelsolin"/>
    <property type="match status" value="1"/>
</dbReference>
<dbReference type="GO" id="GO:0015629">
    <property type="term" value="C:actin cytoskeleton"/>
    <property type="evidence" value="ECO:0007669"/>
    <property type="project" value="TreeGrafter"/>
</dbReference>
<evidence type="ECO:0000256" key="5">
    <source>
        <dbReference type="ARBA" id="ARBA00022737"/>
    </source>
</evidence>
<dbReference type="PANTHER" id="PTHR11977">
    <property type="entry name" value="VILLIN"/>
    <property type="match status" value="1"/>
</dbReference>
<feature type="signal peptide" evidence="9">
    <location>
        <begin position="1"/>
        <end position="24"/>
    </location>
</feature>
<evidence type="ECO:0000256" key="6">
    <source>
        <dbReference type="ARBA" id="ARBA00022837"/>
    </source>
</evidence>
<dbReference type="GO" id="GO:0005737">
    <property type="term" value="C:cytoplasm"/>
    <property type="evidence" value="ECO:0007669"/>
    <property type="project" value="TreeGrafter"/>
</dbReference>
<evidence type="ECO:0000313" key="12">
    <source>
        <dbReference type="Proteomes" id="UP000694395"/>
    </source>
</evidence>
<dbReference type="InterPro" id="IPR007122">
    <property type="entry name" value="Villin/Gelsolin"/>
</dbReference>
<keyword evidence="7" id="KW-0009">Actin-binding</keyword>
<dbReference type="Gene3D" id="1.10.950.10">
    <property type="entry name" value="Villin headpiece domain"/>
    <property type="match status" value="1"/>
</dbReference>
<evidence type="ECO:0000256" key="7">
    <source>
        <dbReference type="ARBA" id="ARBA00023203"/>
    </source>
</evidence>
<keyword evidence="8" id="KW-0206">Cytoskeleton</keyword>
<evidence type="ECO:0000256" key="1">
    <source>
        <dbReference type="ARBA" id="ARBA00004245"/>
    </source>
</evidence>
<accession>A0A8C7VAW0</accession>
<keyword evidence="6" id="KW-0106">Calcium</keyword>
<dbReference type="PANTHER" id="PTHR11977:SF33">
    <property type="entry name" value="ADVILLIN"/>
    <property type="match status" value="1"/>
</dbReference>
<dbReference type="CDD" id="cd11288">
    <property type="entry name" value="gelsolin_S5_like"/>
    <property type="match status" value="1"/>
</dbReference>
<protein>
    <recommendedName>
        <fullName evidence="10">HP domain-containing protein</fullName>
    </recommendedName>
</protein>
<dbReference type="SUPFAM" id="SSF47050">
    <property type="entry name" value="VHP, Villin headpiece domain"/>
    <property type="match status" value="1"/>
</dbReference>
<dbReference type="InterPro" id="IPR007123">
    <property type="entry name" value="Gelsolin-like_dom"/>
</dbReference>
<proteinExistence type="inferred from homology"/>
<evidence type="ECO:0000256" key="2">
    <source>
        <dbReference type="ARBA" id="ARBA00008418"/>
    </source>
</evidence>
<dbReference type="Pfam" id="PF02209">
    <property type="entry name" value="VHP"/>
    <property type="match status" value="1"/>
</dbReference>
<comment type="subcellular location">
    <subcellularLocation>
        <location evidence="1">Cytoplasm</location>
        <location evidence="1">Cytoskeleton</location>
    </subcellularLocation>
</comment>
<feature type="chain" id="PRO_5035478715" description="HP domain-containing protein" evidence="9">
    <location>
        <begin position="25"/>
        <end position="813"/>
    </location>
</feature>
<dbReference type="Gene3D" id="3.40.20.10">
    <property type="entry name" value="Severin"/>
    <property type="match status" value="6"/>
</dbReference>
<evidence type="ECO:0000256" key="9">
    <source>
        <dbReference type="SAM" id="SignalP"/>
    </source>
</evidence>
<reference evidence="11" key="3">
    <citation type="submission" date="2025-09" db="UniProtKB">
        <authorList>
            <consortium name="Ensembl"/>
        </authorList>
    </citation>
    <scope>IDENTIFICATION</scope>
</reference>
<dbReference type="PROSITE" id="PS51089">
    <property type="entry name" value="HP"/>
    <property type="match status" value="1"/>
</dbReference>
<dbReference type="InterPro" id="IPR029006">
    <property type="entry name" value="ADF-H/Gelsolin-like_dom_sf"/>
</dbReference>
<dbReference type="InterPro" id="IPR036180">
    <property type="entry name" value="Gelsolin-like_dom_sf"/>
</dbReference>
<dbReference type="GO" id="GO:0051014">
    <property type="term" value="P:actin filament severing"/>
    <property type="evidence" value="ECO:0007669"/>
    <property type="project" value="TreeGrafter"/>
</dbReference>
<dbReference type="Pfam" id="PF00626">
    <property type="entry name" value="Gelsolin"/>
    <property type="match status" value="6"/>
</dbReference>
<dbReference type="AlphaFoldDB" id="A0A8C7VAW0"/>
<dbReference type="InterPro" id="IPR036886">
    <property type="entry name" value="Villin_headpiece_dom_sf"/>
</dbReference>
<dbReference type="GeneTree" id="ENSGT00940000159587"/>
<dbReference type="PRINTS" id="PR00597">
    <property type="entry name" value="GELSOLIN"/>
</dbReference>
<dbReference type="Ensembl" id="ENSOMYT00000115076.2">
    <property type="protein sequence ID" value="ENSOMYP00000106190.2"/>
    <property type="gene ID" value="ENSOMYG00000047558.2"/>
</dbReference>
<dbReference type="GO" id="GO:0005546">
    <property type="term" value="F:phosphatidylinositol-4,5-bisphosphate binding"/>
    <property type="evidence" value="ECO:0007669"/>
    <property type="project" value="TreeGrafter"/>
</dbReference>
<dbReference type="SUPFAM" id="SSF82754">
    <property type="entry name" value="C-terminal, gelsolin-like domain of Sec23/24"/>
    <property type="match status" value="2"/>
</dbReference>
<sequence>MLADRSNILSGFLLLSLHLHYCRETFCPGSSLGVIGFTQKVGSSLSYDIHYWIGSQSSQDEQGAAAVYTIQLDEFLGSGPIQHREAQNHESDAFRGYFKQGVIYKKGGVASGMKHIETNSYDIQRLLHVKGKKRVSAMEVEMSWKSFNLGDVFLLDSGKTIIQWNGPESNRQERLKGMLLAKDIRDRERGGRTEIGVIEGEAEANSSKLMDILTSILGQRTSKLPSGTPDELADQQQKAQLTLYHVSDAEGQMKVIEVATRPLVQDMLNHDDCYFLDQGGVKIFVWKGKRANKAERQAEFIKLKNYPTTTNVETVNDGAESALFKQLFQSWSVKDQTVGLGKTHSVGRVANVTQEKFDATRMHVMPDVAAQERMVDDGTGQVQVWRIEDLELVPVESQWHGFFYGGDCYLVLYTYEVHNKLNYLLYMWQGRHASQDEIAASAFQAVALDQKYGDQPVQVRITMGKEPRHFMAMFKGKMVIFEGGTSRKGTSDPEPPIRLFQVRGSDASNTKAIEVPALAASLNSNDVFLLRSQSGIHLWCGKGSSGDERAMAKEVSSVIGQHSTAEEIVAEGQEPVEFWDLLGGKAPYANDKRLQQAALDHQQRLFECSNKTGRFIVTEVTQFTQDDLSEDDVMLLDTWDQVFLWVGNEANELERKEAVVTSQEYLRTHPGSRDPDTPVLLIKQGYEPPTFTGWFTAWDPSKWSGGKTYEELKKELGEVTFLVRITNVNKLLNLIFASQEQNGVETKKNFQSYPPKDLINKLANELPKGVEPTQKEKHLSDSDFSAIFGMSKNLFASLPLWKQLSIKKGKGLF</sequence>
<name>A0A8C7VAW0_ONCMY</name>
<dbReference type="CDD" id="cd11291">
    <property type="entry name" value="gelsolin_S6_like"/>
    <property type="match status" value="1"/>
</dbReference>
<dbReference type="FunFam" id="3.40.20.10:FF:000001">
    <property type="entry name" value="Gelsolin"/>
    <property type="match status" value="1"/>
</dbReference>
<feature type="domain" description="HP" evidence="10">
    <location>
        <begin position="747"/>
        <end position="813"/>
    </location>
</feature>
<dbReference type="CDD" id="cd11293">
    <property type="entry name" value="gelsolin_S4_like"/>
    <property type="match status" value="1"/>
</dbReference>
<dbReference type="SUPFAM" id="SSF55753">
    <property type="entry name" value="Actin depolymerizing proteins"/>
    <property type="match status" value="4"/>
</dbReference>
<dbReference type="GO" id="GO:0051016">
    <property type="term" value="P:barbed-end actin filament capping"/>
    <property type="evidence" value="ECO:0007669"/>
    <property type="project" value="TreeGrafter"/>
</dbReference>
<keyword evidence="3" id="KW-0117">Actin capping</keyword>
<keyword evidence="4" id="KW-0963">Cytoplasm</keyword>